<evidence type="ECO:0000313" key="11">
    <source>
        <dbReference type="Proteomes" id="UP000323337"/>
    </source>
</evidence>
<dbReference type="PROSITE" id="PS00932">
    <property type="entry name" value="MOLYBDOPTERIN_PROK_3"/>
    <property type="match status" value="1"/>
</dbReference>
<evidence type="ECO:0000259" key="9">
    <source>
        <dbReference type="PROSITE" id="PS51669"/>
    </source>
</evidence>
<dbReference type="PROSITE" id="PS00490">
    <property type="entry name" value="MOLYBDOPTERIN_PROK_2"/>
    <property type="match status" value="1"/>
</dbReference>
<name>A0A5D0MM08_FLESI</name>
<organism evidence="10 11">
    <name type="scientific">Flexistipes sinusarabici</name>
    <dbReference type="NCBI Taxonomy" id="2352"/>
    <lineage>
        <taxon>Bacteria</taxon>
        <taxon>Pseudomonadati</taxon>
        <taxon>Deferribacterota</taxon>
        <taxon>Deferribacteres</taxon>
        <taxon>Deferribacterales</taxon>
        <taxon>Flexistipitaceae</taxon>
        <taxon>Flexistipes</taxon>
    </lineage>
</organism>
<comment type="similarity">
    <text evidence="2">Belongs to the prokaryotic molybdopterin-containing oxidoreductase family.</text>
</comment>
<dbReference type="Pfam" id="PF01568">
    <property type="entry name" value="Molydop_binding"/>
    <property type="match status" value="1"/>
</dbReference>
<evidence type="ECO:0000313" key="10">
    <source>
        <dbReference type="EMBL" id="TYB32480.1"/>
    </source>
</evidence>
<dbReference type="PANTHER" id="PTHR43742">
    <property type="entry name" value="TRIMETHYLAMINE-N-OXIDE REDUCTASE"/>
    <property type="match status" value="1"/>
</dbReference>
<evidence type="ECO:0000256" key="7">
    <source>
        <dbReference type="ARBA" id="ARBA00023004"/>
    </source>
</evidence>
<evidence type="ECO:0000256" key="2">
    <source>
        <dbReference type="ARBA" id="ARBA00010312"/>
    </source>
</evidence>
<protein>
    <submittedName>
        <fullName evidence="10">Molybdopterin-dependent oxidoreductase</fullName>
    </submittedName>
</protein>
<evidence type="ECO:0000256" key="5">
    <source>
        <dbReference type="ARBA" id="ARBA00022729"/>
    </source>
</evidence>
<dbReference type="Gene3D" id="3.40.228.10">
    <property type="entry name" value="Dimethylsulfoxide Reductase, domain 2"/>
    <property type="match status" value="1"/>
</dbReference>
<sequence length="970" mass="107144">MGISDKLNETNVSRRGFLKGMTAIGATAAIYGCGGDGSGGQTYLEESEETRPTAPEISGTVVPGAAPHNCGGRCVTKAYVENGVIKRFVTDERPDENLIDGNGEDHPQLRACVRCRSNLQRFYRSDRILTPLKQTGERGDVNGFVKISWDQATREIADKLQQIKNEYGTEALYNHYASGDGNEMAGAASCSGRLLNTCLGGYMTYRNDYSWPSLEHTSWFFFGQNFYFPPEKSRQDAFNADTVVVWSGNFAESIWGTNTAWYLQQLKEMDKDVIVVDSRYSKTASTQASRYIPVHPGSDAALIAGMMYHLITKTWDENGNKIGNYLDEEFILKYTHGFFDDVAYEKYPSIAKTYHSEIARDTGYVVPNGASMSAYIMGNDDRLVDAGLNGATSIYPYDIGYNNYKDTNDTLYNARVPIYGQEPKTPEWAEKVSGLPADTIRELAEIFANNKVTTWLGGGFQRQSEGEQGPLNCYALGVITKNFGEPGRHVGVYTDRQPISFGLAMPGGDNSVVLDGIYDTTRLTAPNYTPLVTRNTFPVFMWPDVAKNGGTGESMFNDGQVKNMPTKMKALMNFGGNCLVNQCGDYNTISEIIKDKSNIELIVNAEQFMTPSAKFSDYILPAATAFEKEGACTGWLAGDALTCMNKGVEPQGEAKAEYDICSDIADKMGLKSQFTEGKTVDDWRRESVEPILNGFGANMTYEEWKEIGTFSLDESYGITDPLSGFRTNPASNPLFTPTGKFEIYSQAMVEDYEARFYDNIDRSGKTLENSGVIVTKGTGSSNSARYVYPIPMYIPMMEGAHKHAVTGEIIDPEGLGSDYPFVLNGWHFMYRSHSTHNNNAYMNEVYKKNAKGQEAFLDYSNRTYKEGPWDANVYEPIWINSSDAQSKGINNGDRVIVESPRGRIYASAVVTNRIRPGMLGIGQGGWANGDNKDGNPDIGGAINVLTKLRPARICQGMTLGADTRVNIRKG</sequence>
<dbReference type="AlphaFoldDB" id="A0A5D0MM08"/>
<dbReference type="RefSeq" id="WP_303702008.1">
    <property type="nucleotide sequence ID" value="NZ_VSIV01000345.1"/>
</dbReference>
<dbReference type="Gene3D" id="2.40.40.20">
    <property type="match status" value="1"/>
</dbReference>
<evidence type="ECO:0000256" key="8">
    <source>
        <dbReference type="ARBA" id="ARBA00023014"/>
    </source>
</evidence>
<keyword evidence="8" id="KW-0411">Iron-sulfur</keyword>
<feature type="domain" description="4Fe-4S Mo/W bis-MGD-type" evidence="9">
    <location>
        <begin position="59"/>
        <end position="126"/>
    </location>
</feature>
<dbReference type="InterPro" id="IPR019546">
    <property type="entry name" value="TAT_signal_bac_arc"/>
</dbReference>
<dbReference type="PANTHER" id="PTHR43742:SF3">
    <property type="entry name" value="DIMETHYL SULFOXIDE REDUCTASE DMSA"/>
    <property type="match status" value="1"/>
</dbReference>
<dbReference type="EMBL" id="VSIV01000345">
    <property type="protein sequence ID" value="TYB32480.1"/>
    <property type="molecule type" value="Genomic_DNA"/>
</dbReference>
<comment type="cofactor">
    <cofactor evidence="1">
        <name>Mo-bis(molybdopterin guanine dinucleotide)</name>
        <dbReference type="ChEBI" id="CHEBI:60539"/>
    </cofactor>
</comment>
<dbReference type="InterPro" id="IPR006656">
    <property type="entry name" value="Mopterin_OxRdtase"/>
</dbReference>
<dbReference type="GO" id="GO:0030288">
    <property type="term" value="C:outer membrane-bounded periplasmic space"/>
    <property type="evidence" value="ECO:0007669"/>
    <property type="project" value="TreeGrafter"/>
</dbReference>
<comment type="caution">
    <text evidence="10">The sequence shown here is derived from an EMBL/GenBank/DDBJ whole genome shotgun (WGS) entry which is preliminary data.</text>
</comment>
<reference evidence="10 11" key="1">
    <citation type="submission" date="2019-08" db="EMBL/GenBank/DDBJ databases">
        <title>Genomic characterization of a novel candidate phylum (ARYD3) from a high temperature, high salinity tertiary oil reservoir in north central Oklahoma, USA.</title>
        <authorList>
            <person name="Youssef N.H."/>
            <person name="Yadav A."/>
            <person name="Elshahed M.S."/>
        </authorList>
    </citation>
    <scope>NUCLEOTIDE SEQUENCE [LARGE SCALE GENOMIC DNA]</scope>
    <source>
        <strain evidence="10">ARYD1</strain>
    </source>
</reference>
<evidence type="ECO:0000256" key="1">
    <source>
        <dbReference type="ARBA" id="ARBA00001942"/>
    </source>
</evidence>
<keyword evidence="7" id="KW-0408">Iron</keyword>
<proteinExistence type="inferred from homology"/>
<dbReference type="Gene3D" id="3.40.50.740">
    <property type="match status" value="2"/>
</dbReference>
<dbReference type="InterPro" id="IPR006657">
    <property type="entry name" value="MoPterin_dinucl-bd_dom"/>
</dbReference>
<accession>A0A5D0MM08</accession>
<dbReference type="PROSITE" id="PS51257">
    <property type="entry name" value="PROKAR_LIPOPROTEIN"/>
    <property type="match status" value="1"/>
</dbReference>
<evidence type="ECO:0000256" key="6">
    <source>
        <dbReference type="ARBA" id="ARBA00023002"/>
    </source>
</evidence>
<dbReference type="GO" id="GO:0009061">
    <property type="term" value="P:anaerobic respiration"/>
    <property type="evidence" value="ECO:0007669"/>
    <property type="project" value="TreeGrafter"/>
</dbReference>
<dbReference type="InterPro" id="IPR006655">
    <property type="entry name" value="Mopterin_OxRdtase_prok_CS"/>
</dbReference>
<dbReference type="SUPFAM" id="SSF50692">
    <property type="entry name" value="ADC-like"/>
    <property type="match status" value="1"/>
</dbReference>
<dbReference type="NCBIfam" id="TIGR01409">
    <property type="entry name" value="TAT_signal_seq"/>
    <property type="match status" value="1"/>
</dbReference>
<gene>
    <name evidence="10" type="ORF">FXF49_11290</name>
</gene>
<evidence type="ECO:0000256" key="3">
    <source>
        <dbReference type="ARBA" id="ARBA00022505"/>
    </source>
</evidence>
<dbReference type="InterPro" id="IPR009010">
    <property type="entry name" value="Asp_de-COase-like_dom_sf"/>
</dbReference>
<dbReference type="InterPro" id="IPR006311">
    <property type="entry name" value="TAT_signal"/>
</dbReference>
<keyword evidence="3" id="KW-0500">Molybdenum</keyword>
<keyword evidence="6" id="KW-0560">Oxidoreductase</keyword>
<dbReference type="GO" id="GO:0030151">
    <property type="term" value="F:molybdenum ion binding"/>
    <property type="evidence" value="ECO:0007669"/>
    <property type="project" value="TreeGrafter"/>
</dbReference>
<dbReference type="PROSITE" id="PS51318">
    <property type="entry name" value="TAT"/>
    <property type="match status" value="1"/>
</dbReference>
<keyword evidence="5" id="KW-0732">Signal</keyword>
<keyword evidence="4" id="KW-0479">Metal-binding</keyword>
<dbReference type="GO" id="GO:0051536">
    <property type="term" value="F:iron-sulfur cluster binding"/>
    <property type="evidence" value="ECO:0007669"/>
    <property type="project" value="UniProtKB-KW"/>
</dbReference>
<dbReference type="GO" id="GO:0009055">
    <property type="term" value="F:electron transfer activity"/>
    <property type="evidence" value="ECO:0007669"/>
    <property type="project" value="TreeGrafter"/>
</dbReference>
<dbReference type="Proteomes" id="UP000323337">
    <property type="component" value="Unassembled WGS sequence"/>
</dbReference>
<dbReference type="GO" id="GO:0016491">
    <property type="term" value="F:oxidoreductase activity"/>
    <property type="evidence" value="ECO:0007669"/>
    <property type="project" value="UniProtKB-KW"/>
</dbReference>
<dbReference type="InterPro" id="IPR006963">
    <property type="entry name" value="Mopterin_OxRdtase_4Fe-4S_dom"/>
</dbReference>
<dbReference type="GO" id="GO:0043546">
    <property type="term" value="F:molybdopterin cofactor binding"/>
    <property type="evidence" value="ECO:0007669"/>
    <property type="project" value="InterPro"/>
</dbReference>
<dbReference type="Pfam" id="PF00384">
    <property type="entry name" value="Molybdopterin"/>
    <property type="match status" value="1"/>
</dbReference>
<dbReference type="Gene3D" id="2.20.25.90">
    <property type="entry name" value="ADC-like domains"/>
    <property type="match status" value="1"/>
</dbReference>
<dbReference type="InterPro" id="IPR050612">
    <property type="entry name" value="Prok_Mopterin_Oxidored"/>
</dbReference>
<dbReference type="PROSITE" id="PS51669">
    <property type="entry name" value="4FE4S_MOW_BIS_MGD"/>
    <property type="match status" value="1"/>
</dbReference>
<dbReference type="SUPFAM" id="SSF53706">
    <property type="entry name" value="Formate dehydrogenase/DMSO reductase, domains 1-3"/>
    <property type="match status" value="1"/>
</dbReference>
<evidence type="ECO:0000256" key="4">
    <source>
        <dbReference type="ARBA" id="ARBA00022723"/>
    </source>
</evidence>